<organism evidence="2 3">
    <name type="scientific">Catenaria anguillulae PL171</name>
    <dbReference type="NCBI Taxonomy" id="765915"/>
    <lineage>
        <taxon>Eukaryota</taxon>
        <taxon>Fungi</taxon>
        <taxon>Fungi incertae sedis</taxon>
        <taxon>Blastocladiomycota</taxon>
        <taxon>Blastocladiomycetes</taxon>
        <taxon>Blastocladiales</taxon>
        <taxon>Catenariaceae</taxon>
        <taxon>Catenaria</taxon>
    </lineage>
</organism>
<accession>A0A1Y2HJE6</accession>
<dbReference type="AlphaFoldDB" id="A0A1Y2HJE6"/>
<dbReference type="Proteomes" id="UP000193411">
    <property type="component" value="Unassembled WGS sequence"/>
</dbReference>
<proteinExistence type="predicted"/>
<comment type="caution">
    <text evidence="2">The sequence shown here is derived from an EMBL/GenBank/DDBJ whole genome shotgun (WGS) entry which is preliminary data.</text>
</comment>
<evidence type="ECO:0000313" key="3">
    <source>
        <dbReference type="Proteomes" id="UP000193411"/>
    </source>
</evidence>
<name>A0A1Y2HJE6_9FUNG</name>
<keyword evidence="3" id="KW-1185">Reference proteome</keyword>
<evidence type="ECO:0000256" key="1">
    <source>
        <dbReference type="SAM" id="Phobius"/>
    </source>
</evidence>
<reference evidence="2 3" key="1">
    <citation type="submission" date="2016-07" db="EMBL/GenBank/DDBJ databases">
        <title>Pervasive Adenine N6-methylation of Active Genes in Fungi.</title>
        <authorList>
            <consortium name="DOE Joint Genome Institute"/>
            <person name="Mondo S.J."/>
            <person name="Dannebaum R.O."/>
            <person name="Kuo R.C."/>
            <person name="Labutti K."/>
            <person name="Haridas S."/>
            <person name="Kuo A."/>
            <person name="Salamov A."/>
            <person name="Ahrendt S.R."/>
            <person name="Lipzen A."/>
            <person name="Sullivan W."/>
            <person name="Andreopoulos W.B."/>
            <person name="Clum A."/>
            <person name="Lindquist E."/>
            <person name="Daum C."/>
            <person name="Ramamoorthy G.K."/>
            <person name="Gryganskyi A."/>
            <person name="Culley D."/>
            <person name="Magnuson J.K."/>
            <person name="James T.Y."/>
            <person name="O'Malley M.A."/>
            <person name="Stajich J.E."/>
            <person name="Spatafora J.W."/>
            <person name="Visel A."/>
            <person name="Grigoriev I.V."/>
        </authorList>
    </citation>
    <scope>NUCLEOTIDE SEQUENCE [LARGE SCALE GENOMIC DNA]</scope>
    <source>
        <strain evidence="2 3">PL171</strain>
    </source>
</reference>
<keyword evidence="1" id="KW-1133">Transmembrane helix</keyword>
<sequence length="66" mass="7657">MTNELRLQRTSCFAPWSATPTTSSLMQAFVSRMCLRRHRNSLWTEVAWSWMTAFSAPILLHHPIPP</sequence>
<evidence type="ECO:0000313" key="2">
    <source>
        <dbReference type="EMBL" id="ORZ34717.1"/>
    </source>
</evidence>
<protein>
    <submittedName>
        <fullName evidence="2">Uncharacterized protein</fullName>
    </submittedName>
</protein>
<keyword evidence="1" id="KW-0812">Transmembrane</keyword>
<gene>
    <name evidence="2" type="ORF">BCR44DRAFT_1435666</name>
</gene>
<dbReference type="EMBL" id="MCFL01000026">
    <property type="protein sequence ID" value="ORZ34717.1"/>
    <property type="molecule type" value="Genomic_DNA"/>
</dbReference>
<feature type="transmembrane region" description="Helical" evidence="1">
    <location>
        <begin position="42"/>
        <end position="60"/>
    </location>
</feature>
<keyword evidence="1" id="KW-0472">Membrane</keyword>